<evidence type="ECO:0000256" key="4">
    <source>
        <dbReference type="ARBA" id="ARBA00022692"/>
    </source>
</evidence>
<dbReference type="GO" id="GO:0051939">
    <property type="term" value="P:gamma-aminobutyric acid import"/>
    <property type="evidence" value="ECO:0007669"/>
    <property type="project" value="UniProtKB-ARBA"/>
</dbReference>
<dbReference type="GO" id="GO:0015179">
    <property type="term" value="F:L-amino acid transmembrane transporter activity"/>
    <property type="evidence" value="ECO:0007669"/>
    <property type="project" value="TreeGrafter"/>
</dbReference>
<evidence type="ECO:0000259" key="21">
    <source>
        <dbReference type="Pfam" id="PF01490"/>
    </source>
</evidence>
<evidence type="ECO:0000256" key="8">
    <source>
        <dbReference type="ARBA" id="ARBA00023136"/>
    </source>
</evidence>
<reference evidence="22" key="3">
    <citation type="submission" date="2025-09" db="UniProtKB">
        <authorList>
            <consortium name="Ensembl"/>
        </authorList>
    </citation>
    <scope>IDENTIFICATION</scope>
</reference>
<feature type="transmembrane region" description="Helical" evidence="20">
    <location>
        <begin position="234"/>
        <end position="254"/>
    </location>
</feature>
<dbReference type="GO" id="GO:0098793">
    <property type="term" value="C:presynapse"/>
    <property type="evidence" value="ECO:0007669"/>
    <property type="project" value="UniProtKB-SubCell"/>
</dbReference>
<dbReference type="InterPro" id="IPR013057">
    <property type="entry name" value="AA_transpt_TM"/>
</dbReference>
<reference evidence="22" key="1">
    <citation type="submission" date="2021-04" db="EMBL/GenBank/DDBJ databases">
        <authorList>
            <consortium name="Wellcome Sanger Institute Data Sharing"/>
        </authorList>
    </citation>
    <scope>NUCLEOTIDE SEQUENCE [LARGE SCALE GENOMIC DNA]</scope>
</reference>
<dbReference type="GO" id="GO:0006836">
    <property type="term" value="P:neurotransmitter transport"/>
    <property type="evidence" value="ECO:0007669"/>
    <property type="project" value="UniProtKB-KW"/>
</dbReference>
<evidence type="ECO:0000256" key="12">
    <source>
        <dbReference type="ARBA" id="ARBA00035892"/>
    </source>
</evidence>
<evidence type="ECO:0000313" key="23">
    <source>
        <dbReference type="Proteomes" id="UP000472277"/>
    </source>
</evidence>
<evidence type="ECO:0000256" key="3">
    <source>
        <dbReference type="ARBA" id="ARBA00022448"/>
    </source>
</evidence>
<evidence type="ECO:0000256" key="19">
    <source>
        <dbReference type="SAM" id="MobiDB-lite"/>
    </source>
</evidence>
<keyword evidence="10" id="KW-0968">Cytoplasmic vesicle</keyword>
<keyword evidence="23" id="KW-1185">Reference proteome</keyword>
<evidence type="ECO:0000256" key="11">
    <source>
        <dbReference type="ARBA" id="ARBA00034106"/>
    </source>
</evidence>
<comment type="function">
    <text evidence="18">Antiporter that exchanges vesicular protons for cytosolic 4-aminobutanoate or to a lesser extend glycine, thus allowing their secretion from nerve terminals. The transport is equally dependent on the chemical and electrical components of the proton gradient. May also transport beta-alanine. Acidification of GABAergic synaptic vesicles is a prerequisite for 4-aminobutanoate uptake.</text>
</comment>
<dbReference type="GO" id="GO:0060077">
    <property type="term" value="C:inhibitory synapse"/>
    <property type="evidence" value="ECO:0007669"/>
    <property type="project" value="UniProtKB-ARBA"/>
</dbReference>
<evidence type="ECO:0000313" key="22">
    <source>
        <dbReference type="Ensembl" id="ENSSTUP00000060965.1"/>
    </source>
</evidence>
<feature type="transmembrane region" description="Helical" evidence="20">
    <location>
        <begin position="414"/>
        <end position="435"/>
    </location>
</feature>
<dbReference type="Ensembl" id="ENSSTUT00000064324.1">
    <property type="protein sequence ID" value="ENSSTUP00000060965.1"/>
    <property type="gene ID" value="ENSSTUG00000026459.1"/>
</dbReference>
<dbReference type="PANTHER" id="PTHR22950:SF689">
    <property type="entry name" value="VESICULAR INHIBITORY AMINO ACID TRANSPORTER"/>
    <property type="match status" value="1"/>
</dbReference>
<accession>A0A674APJ3</accession>
<feature type="transmembrane region" description="Helical" evidence="20">
    <location>
        <begin position="455"/>
        <end position="475"/>
    </location>
</feature>
<keyword evidence="9" id="KW-0966">Cell projection</keyword>
<evidence type="ECO:0000256" key="13">
    <source>
        <dbReference type="ARBA" id="ARBA00035961"/>
    </source>
</evidence>
<sequence length="480" mass="53237">GLIIVRDKLTYVLKTKWNFPSAELLWTSRFLHGDEESLGFAQRDELSRTYGEDQEETRESPTASSLEGGNETPTSPSSSTCLKITTWEAGWNVTNAIQGIFVLGLPYALLQSGYLGLLLLILAAVICNYTGKILVSCLYEDNEEGQPIRVRDTYEDIANACCKRLCPLLGGRVVNAAQVVELMMTCILYLVVSTNLMCHSFSFLPLPPAAWSVMTFLTLVPCMLIRDLRVVSRLSLLCSLAQFLITFIVVAYCLHQAHRWSWRRMVLLVDFERFLVSVGVIIFSYTSQIFLPTLEGSMEDRGDFSDMMSWTHSLACVLKTTFSVLAFLTWGEDTKEVITDNLPIGIRMVVNLCLLAKALLSYPLPFYAVAEVLQSSVLRLEAAQVGVDMGTLVLRGCLLLMTFLMALCMPHFSLLMGLTGSVTGAAMTFILPSLFHLQLKWTTMSSRLKALDLLILTLGSLCSLSGLVCSIKGMIQAFGR</sequence>
<feature type="region of interest" description="Disordered" evidence="19">
    <location>
        <begin position="48"/>
        <end position="79"/>
    </location>
</feature>
<dbReference type="PANTHER" id="PTHR22950">
    <property type="entry name" value="AMINO ACID TRANSPORTER"/>
    <property type="match status" value="1"/>
</dbReference>
<evidence type="ECO:0000256" key="6">
    <source>
        <dbReference type="ARBA" id="ARBA00022989"/>
    </source>
</evidence>
<evidence type="ECO:0000256" key="16">
    <source>
        <dbReference type="ARBA" id="ARBA00041574"/>
    </source>
</evidence>
<dbReference type="Proteomes" id="UP000472277">
    <property type="component" value="Chromosome 1"/>
</dbReference>
<organism evidence="22 23">
    <name type="scientific">Salmo trutta</name>
    <name type="common">Brown trout</name>
    <dbReference type="NCBI Taxonomy" id="8032"/>
    <lineage>
        <taxon>Eukaryota</taxon>
        <taxon>Metazoa</taxon>
        <taxon>Chordata</taxon>
        <taxon>Craniata</taxon>
        <taxon>Vertebrata</taxon>
        <taxon>Euteleostomi</taxon>
        <taxon>Actinopterygii</taxon>
        <taxon>Neopterygii</taxon>
        <taxon>Teleostei</taxon>
        <taxon>Protacanthopterygii</taxon>
        <taxon>Salmoniformes</taxon>
        <taxon>Salmonidae</taxon>
        <taxon>Salmoninae</taxon>
        <taxon>Salmo</taxon>
    </lineage>
</organism>
<evidence type="ECO:0000256" key="20">
    <source>
        <dbReference type="SAM" id="Phobius"/>
    </source>
</evidence>
<comment type="catalytic activity">
    <reaction evidence="12">
        <text>beta-alanine(out) + n H(+)(in) = beta-alanine(in) + n H(+)(out)</text>
        <dbReference type="Rhea" id="RHEA:70987"/>
        <dbReference type="ChEBI" id="CHEBI:15378"/>
        <dbReference type="ChEBI" id="CHEBI:57966"/>
    </reaction>
</comment>
<dbReference type="GO" id="GO:0030659">
    <property type="term" value="C:cytoplasmic vesicle membrane"/>
    <property type="evidence" value="ECO:0007669"/>
    <property type="project" value="UniProtKB-SubCell"/>
</dbReference>
<evidence type="ECO:0000256" key="1">
    <source>
        <dbReference type="ARBA" id="ARBA00004439"/>
    </source>
</evidence>
<keyword evidence="3" id="KW-0813">Transport</keyword>
<evidence type="ECO:0000256" key="14">
    <source>
        <dbReference type="ARBA" id="ARBA00036440"/>
    </source>
</evidence>
<evidence type="ECO:0000256" key="5">
    <source>
        <dbReference type="ARBA" id="ARBA00022775"/>
    </source>
</evidence>
<dbReference type="GeneTree" id="ENSGT00940000165207"/>
<dbReference type="GO" id="GO:0140800">
    <property type="term" value="F:gamma-aminobutyric acid:proton antiporter activity"/>
    <property type="evidence" value="ECO:0007669"/>
    <property type="project" value="UniProtKB-ARBA"/>
</dbReference>
<keyword evidence="4 20" id="KW-0812">Transmembrane</keyword>
<keyword evidence="6 20" id="KW-1133">Transmembrane helix</keyword>
<dbReference type="FunFam" id="1.20.1740.10:FF:000062">
    <property type="entry name" value="Vesicular inhibitory amino acid transporter"/>
    <property type="match status" value="1"/>
</dbReference>
<feature type="transmembrane region" description="Helical" evidence="20">
    <location>
        <begin position="266"/>
        <end position="287"/>
    </location>
</feature>
<feature type="transmembrane region" description="Helical" evidence="20">
    <location>
        <begin position="349"/>
        <end position="369"/>
    </location>
</feature>
<dbReference type="Pfam" id="PF01490">
    <property type="entry name" value="Aa_trans"/>
    <property type="match status" value="1"/>
</dbReference>
<evidence type="ECO:0000256" key="9">
    <source>
        <dbReference type="ARBA" id="ARBA00023273"/>
    </source>
</evidence>
<comment type="catalytic activity">
    <reaction evidence="14">
        <text>4-aminobutanoate(out) + n H(+)(in) = 4-aminobutanoate(in) + n H(+)(out)</text>
        <dbReference type="Rhea" id="RHEA:70979"/>
        <dbReference type="ChEBI" id="CHEBI:15378"/>
        <dbReference type="ChEBI" id="CHEBI:59888"/>
    </reaction>
</comment>
<comment type="catalytic activity">
    <reaction evidence="13">
        <text>glycine(out) + n H(+)(in) = glycine(in) + n H(+)(out)</text>
        <dbReference type="Rhea" id="RHEA:70983"/>
        <dbReference type="ChEBI" id="CHEBI:15378"/>
        <dbReference type="ChEBI" id="CHEBI:57305"/>
    </reaction>
</comment>
<reference evidence="22" key="2">
    <citation type="submission" date="2025-08" db="UniProtKB">
        <authorList>
            <consortium name="Ensembl"/>
        </authorList>
    </citation>
    <scope>IDENTIFICATION</scope>
</reference>
<dbReference type="OMA" id="MLNWTHF"/>
<evidence type="ECO:0000256" key="17">
    <source>
        <dbReference type="ARBA" id="ARBA00042394"/>
    </source>
</evidence>
<dbReference type="InParanoid" id="A0A674APJ3"/>
<keyword evidence="7" id="KW-0770">Synapse</keyword>
<evidence type="ECO:0000256" key="2">
    <source>
        <dbReference type="ARBA" id="ARBA00008066"/>
    </source>
</evidence>
<feature type="compositionally biased region" description="Polar residues" evidence="19">
    <location>
        <begin position="60"/>
        <end position="79"/>
    </location>
</feature>
<feature type="transmembrane region" description="Helical" evidence="20">
    <location>
        <begin position="307"/>
        <end position="328"/>
    </location>
</feature>
<gene>
    <name evidence="22" type="primary">si:dkey-126h10.1</name>
</gene>
<dbReference type="GO" id="GO:0005774">
    <property type="term" value="C:vacuolar membrane"/>
    <property type="evidence" value="ECO:0007669"/>
    <property type="project" value="TreeGrafter"/>
</dbReference>
<keyword evidence="8 20" id="KW-0472">Membrane</keyword>
<evidence type="ECO:0000256" key="18">
    <source>
        <dbReference type="ARBA" id="ARBA00046163"/>
    </source>
</evidence>
<dbReference type="GO" id="GO:0015187">
    <property type="term" value="F:glycine transmembrane transporter activity"/>
    <property type="evidence" value="ECO:0007669"/>
    <property type="project" value="UniProtKB-ARBA"/>
</dbReference>
<feature type="transmembrane region" description="Helical" evidence="20">
    <location>
        <begin position="389"/>
        <end position="407"/>
    </location>
</feature>
<proteinExistence type="inferred from homology"/>
<keyword evidence="5" id="KW-0532">Neurotransmitter transport</keyword>
<name>A0A674APJ3_SALTR</name>
<evidence type="ECO:0000256" key="10">
    <source>
        <dbReference type="ARBA" id="ARBA00023329"/>
    </source>
</evidence>
<feature type="transmembrane region" description="Helical" evidence="20">
    <location>
        <begin position="113"/>
        <end position="131"/>
    </location>
</feature>
<protein>
    <recommendedName>
        <fullName evidence="15">Vesicular inhibitory amino acid transporter</fullName>
    </recommendedName>
    <alternativeName>
        <fullName evidence="16">Solute carrier family 32 member 1</fullName>
    </alternativeName>
    <alternativeName>
        <fullName evidence="17">Vesicular GABA transporter</fullName>
    </alternativeName>
</protein>
<comment type="similarity">
    <text evidence="2">Belongs to the amino acid/polyamine transporter 2 family.</text>
</comment>
<dbReference type="AlphaFoldDB" id="A0A674APJ3"/>
<evidence type="ECO:0000256" key="7">
    <source>
        <dbReference type="ARBA" id="ARBA00023018"/>
    </source>
</evidence>
<feature type="domain" description="Amino acid transporter transmembrane" evidence="21">
    <location>
        <begin position="83"/>
        <end position="471"/>
    </location>
</feature>
<comment type="subcellular location">
    <subcellularLocation>
        <location evidence="1">Cytoplasmic vesicle membrane</location>
        <topology evidence="1">Multi-pass membrane protein</topology>
    </subcellularLocation>
    <subcellularLocation>
        <location evidence="11">Presynapse</location>
    </subcellularLocation>
</comment>
<evidence type="ECO:0000256" key="15">
    <source>
        <dbReference type="ARBA" id="ARBA00039542"/>
    </source>
</evidence>